<accession>A0A0C3RR28</accession>
<sequence>MLDETEYDDPALAAHNPVTALLQSSVELRGAALKLLAAALDIRLNEDGIGHLEHTPWVRIQPVRLIIWRAKLAQADEAAPLKELQFTTTAPLLRTYELTAFIIEGMKCTLHTSLLTSTQAADTTGHDVPGLWQELAISLIREHLRTIPLLQVLICMPDYESTIIPSCLRGHAQNRPLMAAVVGQYLFLLEVMEESIESRIRRRSQPDPSPEEELDFHVLAERSLDFVEMNIFMIASAQSAYEEVEDACRVKQISDLDDFFDFQRFISLLHPYYTTPFSQDTEASSSQPPTLTLPLIRKCVRVILQEWAELREKLKSQGDA</sequence>
<keyword evidence="2" id="KW-1185">Reference proteome</keyword>
<dbReference type="EMBL" id="KN840677">
    <property type="protein sequence ID" value="KIP02411.1"/>
    <property type="molecule type" value="Genomic_DNA"/>
</dbReference>
<organism evidence="1 2">
    <name type="scientific">Phlebiopsis gigantea (strain 11061_1 CR5-6)</name>
    <name type="common">White-rot fungus</name>
    <name type="synonym">Peniophora gigantea</name>
    <dbReference type="NCBI Taxonomy" id="745531"/>
    <lineage>
        <taxon>Eukaryota</taxon>
        <taxon>Fungi</taxon>
        <taxon>Dikarya</taxon>
        <taxon>Basidiomycota</taxon>
        <taxon>Agaricomycotina</taxon>
        <taxon>Agaricomycetes</taxon>
        <taxon>Polyporales</taxon>
        <taxon>Phanerochaetaceae</taxon>
        <taxon>Phlebiopsis</taxon>
    </lineage>
</organism>
<reference evidence="1 2" key="1">
    <citation type="journal article" date="2014" name="PLoS Genet.">
        <title>Analysis of the Phlebiopsis gigantea genome, transcriptome and secretome provides insight into its pioneer colonization strategies of wood.</title>
        <authorList>
            <person name="Hori C."/>
            <person name="Ishida T."/>
            <person name="Igarashi K."/>
            <person name="Samejima M."/>
            <person name="Suzuki H."/>
            <person name="Master E."/>
            <person name="Ferreira P."/>
            <person name="Ruiz-Duenas F.J."/>
            <person name="Held B."/>
            <person name="Canessa P."/>
            <person name="Larrondo L.F."/>
            <person name="Schmoll M."/>
            <person name="Druzhinina I.S."/>
            <person name="Kubicek C.P."/>
            <person name="Gaskell J.A."/>
            <person name="Kersten P."/>
            <person name="St John F."/>
            <person name="Glasner J."/>
            <person name="Sabat G."/>
            <person name="Splinter BonDurant S."/>
            <person name="Syed K."/>
            <person name="Yadav J."/>
            <person name="Mgbeahuruike A.C."/>
            <person name="Kovalchuk A."/>
            <person name="Asiegbu F.O."/>
            <person name="Lackner G."/>
            <person name="Hoffmeister D."/>
            <person name="Rencoret J."/>
            <person name="Gutierrez A."/>
            <person name="Sun H."/>
            <person name="Lindquist E."/>
            <person name="Barry K."/>
            <person name="Riley R."/>
            <person name="Grigoriev I.V."/>
            <person name="Henrissat B."/>
            <person name="Kues U."/>
            <person name="Berka R.M."/>
            <person name="Martinez A.T."/>
            <person name="Covert S.F."/>
            <person name="Blanchette R.A."/>
            <person name="Cullen D."/>
        </authorList>
    </citation>
    <scope>NUCLEOTIDE SEQUENCE [LARGE SCALE GENOMIC DNA]</scope>
    <source>
        <strain evidence="1 2">11061_1 CR5-6</strain>
    </source>
</reference>
<protein>
    <submittedName>
        <fullName evidence="1">Uncharacterized protein</fullName>
    </submittedName>
</protein>
<dbReference type="HOGENOM" id="CLU_869076_0_0_1"/>
<gene>
    <name evidence="1" type="ORF">PHLGIDRAFT_122483</name>
</gene>
<dbReference type="AlphaFoldDB" id="A0A0C3RR28"/>
<evidence type="ECO:0000313" key="1">
    <source>
        <dbReference type="EMBL" id="KIP02411.1"/>
    </source>
</evidence>
<proteinExistence type="predicted"/>
<evidence type="ECO:0000313" key="2">
    <source>
        <dbReference type="Proteomes" id="UP000053257"/>
    </source>
</evidence>
<dbReference type="Proteomes" id="UP000053257">
    <property type="component" value="Unassembled WGS sequence"/>
</dbReference>
<name>A0A0C3RR28_PHLG1</name>